<feature type="region of interest" description="Disordered" evidence="1">
    <location>
        <begin position="1144"/>
        <end position="1187"/>
    </location>
</feature>
<keyword evidence="3" id="KW-1185">Reference proteome</keyword>
<accession>A0A4Y9YTJ7</accession>
<feature type="compositionally biased region" description="Low complexity" evidence="1">
    <location>
        <begin position="654"/>
        <end position="700"/>
    </location>
</feature>
<reference evidence="2 3" key="1">
    <citation type="submission" date="2019-02" db="EMBL/GenBank/DDBJ databases">
        <title>Genome sequencing of the rare red list fungi Dentipellis fragilis.</title>
        <authorList>
            <person name="Buettner E."/>
            <person name="Kellner H."/>
        </authorList>
    </citation>
    <scope>NUCLEOTIDE SEQUENCE [LARGE SCALE GENOMIC DNA]</scope>
    <source>
        <strain evidence="2 3">DSM 105465</strain>
    </source>
</reference>
<proteinExistence type="predicted"/>
<feature type="region of interest" description="Disordered" evidence="1">
    <location>
        <begin position="650"/>
        <end position="700"/>
    </location>
</feature>
<dbReference type="OrthoDB" id="5429442at2759"/>
<organism evidence="2 3">
    <name type="scientific">Dentipellis fragilis</name>
    <dbReference type="NCBI Taxonomy" id="205917"/>
    <lineage>
        <taxon>Eukaryota</taxon>
        <taxon>Fungi</taxon>
        <taxon>Dikarya</taxon>
        <taxon>Basidiomycota</taxon>
        <taxon>Agaricomycotina</taxon>
        <taxon>Agaricomycetes</taxon>
        <taxon>Russulales</taxon>
        <taxon>Hericiaceae</taxon>
        <taxon>Dentipellis</taxon>
    </lineage>
</organism>
<gene>
    <name evidence="2" type="ORF">EVG20_g5713</name>
</gene>
<sequence>MCLGNRAEVSAHYINSQLRALWENAEACVKKHDNGLKPIKSEMEYGFAFSKFYYGKHNRYQSSKDDLSFYASFGCPRLEFVCNHEAILYLTPKDGHFYVENSKNVHRASTEHKHSFHGYEVAFRLDFATHSVRNVSCSAIGNASSYNVDLLILDFASASFCDYLSDLPDLVTNKGSEFKSREVTALTHYLRQHYLSLLQRAGLHVLYSLPDFDNLARTPNIDYSIIANRALTTTDIFGISVADVNTFLRGLWLQAAAHIDEFGTGDDHAAFAAFYLAEHRSVWKEDGEDVHFHASFGPLQVQPLCKREVVLYMTIQDVHFYLGGFASEKKYDFSDWKIAVIVDVEIEESEQCAVRKLKLKLDTARFCEHLSTFATDFADRSLFVRLRSTLIRYMTTRYLTIIEESKHYYVYHKDTRIVHTHDEDSESSDAGSEEEEELGCWCEDAADCGHTYVHGHVYWGQVVRRMVTRSVALEADFATSVTQGALNKQWKLLWAQAAQKAEAFGVHAERSLKEVLSLCLADYIFERDGHVLFTASFGAPQVRLVCEPDSKKVILYFNLKEGYLKTLGADKSYDADGPEHHFSRWMIAFEVELKLRDCSKHRKVPEHVRKLLGNIDDRNYKQLVLDFTSTLLHPYLSPIEHKLTTTLHMYTQPSSSSTRSRRSPAWSTGTTSGSSASGAKRSCTTSPSTTSLPSPSRGSTCSTRFPFYAEKRTDADTLTLTDLAFQICPFTFGPHEHYVEGIRGRQRAIFDRNAIVFVGMTSGHTFPSPSPAFPRAGNWCAGLSRELSCGTVVLARRVFLEGKLLALLARINKETTGESKRGRECLFREAPLGADGKLEFVWSNRDRWSYEHEGDVENNGSYRVSCDTTNKLVLPTGTNNGTCAIKLTGSVVLKLAYEGPGQHWKSEASATWTSTITLSSGPAGVRVRVTSDFIVPDCSELHSSGLLTHSTFVDAAAELKAQLPAVLDIAHVVAELKGALEGAWPLLFAGHGAGSGTGSGALRVSNPTFNARGDLLLELQPYVEPAMCGLPPAVDVKVQNNTVVTGPNQNQNQSWIKKSQSFLPPQHYLTYVTDNGVCVRAVTTAVGEAVSVSTPAPASAALSPPPTYSTLTSATKTKTTVQGSYFNFASSEVSSPLVPAPAPISVANGKNNGHSTSNGNGHSASNGNGHSNDNGNGIGAAQDEVDE</sequence>
<evidence type="ECO:0000313" key="2">
    <source>
        <dbReference type="EMBL" id="TFY65090.1"/>
    </source>
</evidence>
<dbReference type="AlphaFoldDB" id="A0A4Y9YTJ7"/>
<dbReference type="Proteomes" id="UP000298327">
    <property type="component" value="Unassembled WGS sequence"/>
</dbReference>
<evidence type="ECO:0000256" key="1">
    <source>
        <dbReference type="SAM" id="MobiDB-lite"/>
    </source>
</evidence>
<dbReference type="EMBL" id="SEOQ01000349">
    <property type="protein sequence ID" value="TFY65090.1"/>
    <property type="molecule type" value="Genomic_DNA"/>
</dbReference>
<dbReference type="STRING" id="205917.A0A4Y9YTJ7"/>
<name>A0A4Y9YTJ7_9AGAM</name>
<evidence type="ECO:0000313" key="3">
    <source>
        <dbReference type="Proteomes" id="UP000298327"/>
    </source>
</evidence>
<feature type="compositionally biased region" description="Low complexity" evidence="1">
    <location>
        <begin position="1148"/>
        <end position="1175"/>
    </location>
</feature>
<protein>
    <submittedName>
        <fullName evidence="2">Uncharacterized protein</fullName>
    </submittedName>
</protein>
<comment type="caution">
    <text evidence="2">The sequence shown here is derived from an EMBL/GenBank/DDBJ whole genome shotgun (WGS) entry which is preliminary data.</text>
</comment>